<evidence type="ECO:0000256" key="4">
    <source>
        <dbReference type="SAM" id="Coils"/>
    </source>
</evidence>
<dbReference type="SUPFAM" id="SSF48371">
    <property type="entry name" value="ARM repeat"/>
    <property type="match status" value="1"/>
</dbReference>
<evidence type="ECO:0000256" key="2">
    <source>
        <dbReference type="ARBA" id="ARBA00023034"/>
    </source>
</evidence>
<dbReference type="GO" id="GO:0005783">
    <property type="term" value="C:endoplasmic reticulum"/>
    <property type="evidence" value="ECO:0007669"/>
    <property type="project" value="TreeGrafter"/>
</dbReference>
<dbReference type="InterPro" id="IPR024095">
    <property type="entry name" value="Vesicle_P115"/>
</dbReference>
<evidence type="ECO:0000313" key="6">
    <source>
        <dbReference type="EMBL" id="KAF6071519.1"/>
    </source>
</evidence>
<evidence type="ECO:0000259" key="5">
    <source>
        <dbReference type="Pfam" id="PF04869"/>
    </source>
</evidence>
<protein>
    <submittedName>
        <fullName evidence="6">Vesicle tethering family protein</fullName>
    </submittedName>
</protein>
<feature type="coiled-coil region" evidence="4">
    <location>
        <begin position="635"/>
        <end position="806"/>
    </location>
</feature>
<dbReference type="EMBL" id="JABWAD010000016">
    <property type="protein sequence ID" value="KAF6071519.1"/>
    <property type="molecule type" value="Genomic_DNA"/>
</dbReference>
<dbReference type="GO" id="GO:0048211">
    <property type="term" value="P:Golgi vesicle docking"/>
    <property type="evidence" value="ECO:0007669"/>
    <property type="project" value="TreeGrafter"/>
</dbReference>
<name>A0A8H6F5Q3_CANAX</name>
<dbReference type="Pfam" id="PF04869">
    <property type="entry name" value="Uso1_p115_head"/>
    <property type="match status" value="1"/>
</dbReference>
<evidence type="ECO:0000313" key="7">
    <source>
        <dbReference type="Proteomes" id="UP000536275"/>
    </source>
</evidence>
<reference evidence="6 7" key="1">
    <citation type="submission" date="2020-03" db="EMBL/GenBank/DDBJ databases">
        <title>FDA dAtabase for Regulatory Grade micrObial Sequences (FDA-ARGOS): Supporting development and validation of Infectious Disease Dx tests.</title>
        <authorList>
            <person name="Campos J."/>
            <person name="Goldberg B."/>
            <person name="Tallon L."/>
            <person name="Sadzewicz L."/>
            <person name="Vavikolanu K."/>
            <person name="Mehta A."/>
            <person name="Aluvathingal J."/>
            <person name="Nadendla S."/>
            <person name="Nandy P."/>
            <person name="Geyer C."/>
            <person name="Yan Y."/>
            <person name="Sichtig H."/>
        </authorList>
    </citation>
    <scope>NUCLEOTIDE SEQUENCE [LARGE SCALE GENOMIC DNA]</scope>
    <source>
        <strain evidence="6 7">FDAARGOS_656</strain>
    </source>
</reference>
<dbReference type="AlphaFoldDB" id="A0A8H6F5Q3"/>
<sequence length="813" mass="93113">MSSDRRSAVLGLKSFSRQYRETVVEHGLRPLISTFRKDIDNPQIVKAILETLLILFIRGESDEDLTRDQLSLWIADALIQDEEILRLLIENLSETNDYHAKLYTIQLLESLASSRGSRTKDCLLNIPHPCQYSNDNFNIQKLVAFENTFETLFDIIAEEGGIRGSILVQDCLTLITNLLQFNASNQKFFLETQCVPRLASLLGEPVDETGDPDMLDENGFPEIPPPIVWTEQRIQNMIIALEICRLLVSEDTEYVAQNQDKLFQSGIHYILLKLVFSPLTENSVRSVALLTTGDTICGNPNIQFEFSKVDVPYMDPSLPTQIQPYDRPISVPLSLLNWCLYINSVHAFDIRVASAFCLNSYFKDNKDSKLAFLNDQIKSYTDPTYFTSLHKEEEEQQQQQEINGNSVPTPFGNIFTTLMDYDADLKLNPYTAWFASLIMVNLFLEEPENKEIARNVKTGDEEAGEEVMNSIQAMSGLLVTTLEYKDQRIAMGYLMLLTIWLYEDFDAVNDFLSDQSIVKSILAFLSNNSSDQNVCYEFSSKDSPLPRSDLHALLVKSLGKDNYSLKVKQFRSNPVFADFEEASTLTFSQDATGLPTVYLTDVYVNLVKDNFLRIKRALFHDPSSEPRGKISYELFEELDTKVLNLTKELQTEKENAESNDKELNEKIEKLTNLSTKLETKLEDKEQELAKIQEDHKSLNEKFLVTTNSLSAMKASKKEFETASQKYQKELQEALKKGNTSESTLKQLKEKLDSTEQAKKKLEDGINNMTRDLFHLKKSKSEAETQIKQREREFKNLTYELKTLKRIMNYKLII</sequence>
<dbReference type="InterPro" id="IPR011989">
    <property type="entry name" value="ARM-like"/>
</dbReference>
<dbReference type="PANTHER" id="PTHR10013">
    <property type="entry name" value="GENERAL VESICULAR TRANSPORT FACTOR P115"/>
    <property type="match status" value="1"/>
</dbReference>
<dbReference type="InterPro" id="IPR016024">
    <property type="entry name" value="ARM-type_fold"/>
</dbReference>
<dbReference type="Proteomes" id="UP000536275">
    <property type="component" value="Unassembled WGS sequence"/>
</dbReference>
<accession>A0A8H6F5Q3</accession>
<evidence type="ECO:0000256" key="1">
    <source>
        <dbReference type="ARBA" id="ARBA00004555"/>
    </source>
</evidence>
<dbReference type="InterPro" id="IPR006953">
    <property type="entry name" value="Vesicle_Uso1_P115_head"/>
</dbReference>
<dbReference type="GO" id="GO:0000139">
    <property type="term" value="C:Golgi membrane"/>
    <property type="evidence" value="ECO:0007669"/>
    <property type="project" value="InterPro"/>
</dbReference>
<keyword evidence="2" id="KW-0333">Golgi apparatus</keyword>
<dbReference type="PANTHER" id="PTHR10013:SF0">
    <property type="entry name" value="GENERAL VESICULAR TRANSPORT FACTOR P115"/>
    <property type="match status" value="1"/>
</dbReference>
<comment type="caution">
    <text evidence="6">The sequence shown here is derived from an EMBL/GenBank/DDBJ whole genome shotgun (WGS) entry which is preliminary data.</text>
</comment>
<dbReference type="GO" id="GO:0006886">
    <property type="term" value="P:intracellular protein transport"/>
    <property type="evidence" value="ECO:0007669"/>
    <property type="project" value="InterPro"/>
</dbReference>
<proteinExistence type="predicted"/>
<comment type="subcellular location">
    <subcellularLocation>
        <location evidence="1">Golgi apparatus</location>
    </subcellularLocation>
</comment>
<dbReference type="GO" id="GO:0012507">
    <property type="term" value="C:ER to Golgi transport vesicle membrane"/>
    <property type="evidence" value="ECO:0007669"/>
    <property type="project" value="TreeGrafter"/>
</dbReference>
<organism evidence="6 7">
    <name type="scientific">Candida albicans</name>
    <name type="common">Yeast</name>
    <dbReference type="NCBI Taxonomy" id="5476"/>
    <lineage>
        <taxon>Eukaryota</taxon>
        <taxon>Fungi</taxon>
        <taxon>Dikarya</taxon>
        <taxon>Ascomycota</taxon>
        <taxon>Saccharomycotina</taxon>
        <taxon>Pichiomycetes</taxon>
        <taxon>Debaryomycetaceae</taxon>
        <taxon>Candida/Lodderomyces clade</taxon>
        <taxon>Candida</taxon>
    </lineage>
</organism>
<dbReference type="SUPFAM" id="SSF57997">
    <property type="entry name" value="Tropomyosin"/>
    <property type="match status" value="1"/>
</dbReference>
<dbReference type="GO" id="GO:0048280">
    <property type="term" value="P:vesicle fusion with Golgi apparatus"/>
    <property type="evidence" value="ECO:0007669"/>
    <property type="project" value="InterPro"/>
</dbReference>
<feature type="domain" description="Vesicle tethering protein Uso1/P115-like head" evidence="5">
    <location>
        <begin position="299"/>
        <end position="618"/>
    </location>
</feature>
<dbReference type="GO" id="GO:0005795">
    <property type="term" value="C:Golgi stack"/>
    <property type="evidence" value="ECO:0007669"/>
    <property type="project" value="TreeGrafter"/>
</dbReference>
<dbReference type="GO" id="GO:0006888">
    <property type="term" value="P:endoplasmic reticulum to Golgi vesicle-mediated transport"/>
    <property type="evidence" value="ECO:0007669"/>
    <property type="project" value="TreeGrafter"/>
</dbReference>
<keyword evidence="3 4" id="KW-0175">Coiled coil</keyword>
<evidence type="ECO:0000256" key="3">
    <source>
        <dbReference type="ARBA" id="ARBA00023054"/>
    </source>
</evidence>
<dbReference type="Gene3D" id="1.25.10.10">
    <property type="entry name" value="Leucine-rich Repeat Variant"/>
    <property type="match status" value="1"/>
</dbReference>
<gene>
    <name evidence="6" type="ORF">FOB64_001251</name>
</gene>